<evidence type="ECO:0000313" key="4">
    <source>
        <dbReference type="EMBL" id="KKK96728.1"/>
    </source>
</evidence>
<gene>
    <name evidence="4" type="ORF">LCGC14_2659890</name>
</gene>
<keyword evidence="3" id="KW-0694">RNA-binding</keyword>
<comment type="caution">
    <text evidence="4">The sequence shown here is derived from an EMBL/GenBank/DDBJ whole genome shotgun (WGS) entry which is preliminary data.</text>
</comment>
<reference evidence="4" key="1">
    <citation type="journal article" date="2015" name="Nature">
        <title>Complex archaea that bridge the gap between prokaryotes and eukaryotes.</title>
        <authorList>
            <person name="Spang A."/>
            <person name="Saw J.H."/>
            <person name="Jorgensen S.L."/>
            <person name="Zaremba-Niedzwiedzka K."/>
            <person name="Martijn J."/>
            <person name="Lind A.E."/>
            <person name="van Eijk R."/>
            <person name="Schleper C."/>
            <person name="Guy L."/>
            <person name="Ettema T.J."/>
        </authorList>
    </citation>
    <scope>NUCLEOTIDE SEQUENCE</scope>
</reference>
<dbReference type="InterPro" id="IPR003751">
    <property type="entry name" value="CsrA"/>
</dbReference>
<protein>
    <recommendedName>
        <fullName evidence="5">Carbon storage regulator</fullName>
    </recommendedName>
</protein>
<dbReference type="PANTHER" id="PTHR34984:SF1">
    <property type="entry name" value="CARBON STORAGE REGULATOR"/>
    <property type="match status" value="1"/>
</dbReference>
<sequence>MLYLTRKLNESIIINDSVEMTVIEIKGKSVKLGFTFGEKDKVLRKEIHERVLKEEWKEDD</sequence>
<proteinExistence type="predicted"/>
<dbReference type="PANTHER" id="PTHR34984">
    <property type="entry name" value="CARBON STORAGE REGULATOR"/>
    <property type="match status" value="1"/>
</dbReference>
<dbReference type="InterPro" id="IPR036107">
    <property type="entry name" value="CsrA_sf"/>
</dbReference>
<name>A0A0F8ZSC8_9ZZZZ</name>
<dbReference type="AlphaFoldDB" id="A0A0F8ZSC8"/>
<dbReference type="GO" id="GO:0006109">
    <property type="term" value="P:regulation of carbohydrate metabolic process"/>
    <property type="evidence" value="ECO:0007669"/>
    <property type="project" value="InterPro"/>
</dbReference>
<dbReference type="Pfam" id="PF02599">
    <property type="entry name" value="CsrA"/>
    <property type="match status" value="1"/>
</dbReference>
<evidence type="ECO:0000256" key="1">
    <source>
        <dbReference type="ARBA" id="ARBA00022490"/>
    </source>
</evidence>
<dbReference type="GO" id="GO:0045947">
    <property type="term" value="P:negative regulation of translational initiation"/>
    <property type="evidence" value="ECO:0007669"/>
    <property type="project" value="TreeGrafter"/>
</dbReference>
<evidence type="ECO:0008006" key="5">
    <source>
        <dbReference type="Google" id="ProtNLM"/>
    </source>
</evidence>
<evidence type="ECO:0000256" key="3">
    <source>
        <dbReference type="ARBA" id="ARBA00022884"/>
    </source>
</evidence>
<dbReference type="Gene3D" id="2.60.40.4380">
    <property type="entry name" value="Translational regulator CsrA"/>
    <property type="match status" value="1"/>
</dbReference>
<dbReference type="GO" id="GO:0006402">
    <property type="term" value="P:mRNA catabolic process"/>
    <property type="evidence" value="ECO:0007669"/>
    <property type="project" value="InterPro"/>
</dbReference>
<dbReference type="EMBL" id="LAZR01046354">
    <property type="protein sequence ID" value="KKK96728.1"/>
    <property type="molecule type" value="Genomic_DNA"/>
</dbReference>
<dbReference type="SUPFAM" id="SSF117130">
    <property type="entry name" value="CsrA-like"/>
    <property type="match status" value="1"/>
</dbReference>
<keyword evidence="2" id="KW-0810">Translation regulation</keyword>
<accession>A0A0F8ZSC8</accession>
<keyword evidence="1" id="KW-0963">Cytoplasm</keyword>
<evidence type="ECO:0000256" key="2">
    <source>
        <dbReference type="ARBA" id="ARBA00022845"/>
    </source>
</evidence>
<organism evidence="4">
    <name type="scientific">marine sediment metagenome</name>
    <dbReference type="NCBI Taxonomy" id="412755"/>
    <lineage>
        <taxon>unclassified sequences</taxon>
        <taxon>metagenomes</taxon>
        <taxon>ecological metagenomes</taxon>
    </lineage>
</organism>
<dbReference type="GO" id="GO:0005829">
    <property type="term" value="C:cytosol"/>
    <property type="evidence" value="ECO:0007669"/>
    <property type="project" value="TreeGrafter"/>
</dbReference>
<dbReference type="GO" id="GO:0048027">
    <property type="term" value="F:mRNA 5'-UTR binding"/>
    <property type="evidence" value="ECO:0007669"/>
    <property type="project" value="TreeGrafter"/>
</dbReference>